<name>A0A934J4A8_9BACL</name>
<evidence type="ECO:0000256" key="5">
    <source>
        <dbReference type="ARBA" id="ARBA00022741"/>
    </source>
</evidence>
<feature type="transmembrane region" description="Helical" evidence="9">
    <location>
        <begin position="155"/>
        <end position="180"/>
    </location>
</feature>
<dbReference type="InterPro" id="IPR003594">
    <property type="entry name" value="HATPase_dom"/>
</dbReference>
<dbReference type="PRINTS" id="PR00344">
    <property type="entry name" value="BCTRLSENSOR"/>
</dbReference>
<dbReference type="InterPro" id="IPR004358">
    <property type="entry name" value="Sig_transdc_His_kin-like_C"/>
</dbReference>
<dbReference type="GO" id="GO:0000155">
    <property type="term" value="F:phosphorelay sensor kinase activity"/>
    <property type="evidence" value="ECO:0007669"/>
    <property type="project" value="InterPro"/>
</dbReference>
<dbReference type="Pfam" id="PF02518">
    <property type="entry name" value="HATPase_c"/>
    <property type="match status" value="1"/>
</dbReference>
<dbReference type="SMART" id="SM00388">
    <property type="entry name" value="HisKA"/>
    <property type="match status" value="1"/>
</dbReference>
<keyword evidence="3" id="KW-0597">Phosphoprotein</keyword>
<evidence type="ECO:0000256" key="1">
    <source>
        <dbReference type="ARBA" id="ARBA00000085"/>
    </source>
</evidence>
<dbReference type="InterPro" id="IPR036097">
    <property type="entry name" value="HisK_dim/P_sf"/>
</dbReference>
<dbReference type="SUPFAM" id="SSF55874">
    <property type="entry name" value="ATPase domain of HSP90 chaperone/DNA topoisomerase II/histidine kinase"/>
    <property type="match status" value="1"/>
</dbReference>
<keyword evidence="5" id="KW-0547">Nucleotide-binding</keyword>
<dbReference type="Proteomes" id="UP000640274">
    <property type="component" value="Unassembled WGS sequence"/>
</dbReference>
<accession>A0A934J4A8</accession>
<dbReference type="InterPro" id="IPR005467">
    <property type="entry name" value="His_kinase_dom"/>
</dbReference>
<evidence type="ECO:0000313" key="11">
    <source>
        <dbReference type="EMBL" id="MBJ6360155.1"/>
    </source>
</evidence>
<dbReference type="AlphaFoldDB" id="A0A934J4A8"/>
<dbReference type="PANTHER" id="PTHR43065">
    <property type="entry name" value="SENSOR HISTIDINE KINASE"/>
    <property type="match status" value="1"/>
</dbReference>
<evidence type="ECO:0000256" key="7">
    <source>
        <dbReference type="ARBA" id="ARBA00022840"/>
    </source>
</evidence>
<evidence type="ECO:0000259" key="10">
    <source>
        <dbReference type="PROSITE" id="PS50109"/>
    </source>
</evidence>
<feature type="transmembrane region" description="Helical" evidence="9">
    <location>
        <begin position="126"/>
        <end position="143"/>
    </location>
</feature>
<evidence type="ECO:0000256" key="2">
    <source>
        <dbReference type="ARBA" id="ARBA00012438"/>
    </source>
</evidence>
<organism evidence="11 12">
    <name type="scientific">Paenibacillus roseus</name>
    <dbReference type="NCBI Taxonomy" id="2798579"/>
    <lineage>
        <taxon>Bacteria</taxon>
        <taxon>Bacillati</taxon>
        <taxon>Bacillota</taxon>
        <taxon>Bacilli</taxon>
        <taxon>Bacillales</taxon>
        <taxon>Paenibacillaceae</taxon>
        <taxon>Paenibacillus</taxon>
    </lineage>
</organism>
<evidence type="ECO:0000256" key="6">
    <source>
        <dbReference type="ARBA" id="ARBA00022777"/>
    </source>
</evidence>
<dbReference type="GO" id="GO:0005524">
    <property type="term" value="F:ATP binding"/>
    <property type="evidence" value="ECO:0007669"/>
    <property type="project" value="UniProtKB-KW"/>
</dbReference>
<dbReference type="SMART" id="SM00387">
    <property type="entry name" value="HATPase_c"/>
    <property type="match status" value="1"/>
</dbReference>
<dbReference type="InterPro" id="IPR036890">
    <property type="entry name" value="HATPase_C_sf"/>
</dbReference>
<keyword evidence="8" id="KW-0902">Two-component regulatory system</keyword>
<evidence type="ECO:0000256" key="4">
    <source>
        <dbReference type="ARBA" id="ARBA00022679"/>
    </source>
</evidence>
<protein>
    <recommendedName>
        <fullName evidence="2">histidine kinase</fullName>
        <ecNumber evidence="2">2.7.13.3</ecNumber>
    </recommendedName>
</protein>
<keyword evidence="12" id="KW-1185">Reference proteome</keyword>
<dbReference type="CDD" id="cd00082">
    <property type="entry name" value="HisKA"/>
    <property type="match status" value="1"/>
</dbReference>
<evidence type="ECO:0000256" key="8">
    <source>
        <dbReference type="ARBA" id="ARBA00023012"/>
    </source>
</evidence>
<feature type="transmembrane region" description="Helical" evidence="9">
    <location>
        <begin position="6"/>
        <end position="25"/>
    </location>
</feature>
<dbReference type="Gene3D" id="3.30.565.10">
    <property type="entry name" value="Histidine kinase-like ATPase, C-terminal domain"/>
    <property type="match status" value="1"/>
</dbReference>
<evidence type="ECO:0000313" key="12">
    <source>
        <dbReference type="Proteomes" id="UP000640274"/>
    </source>
</evidence>
<keyword evidence="9" id="KW-0812">Transmembrane</keyword>
<keyword evidence="6 11" id="KW-0418">Kinase</keyword>
<dbReference type="CDD" id="cd00075">
    <property type="entry name" value="HATPase"/>
    <property type="match status" value="1"/>
</dbReference>
<dbReference type="Gene3D" id="1.10.287.130">
    <property type="match status" value="1"/>
</dbReference>
<dbReference type="RefSeq" id="WP_199017680.1">
    <property type="nucleotide sequence ID" value="NZ_JAELUP010000005.1"/>
</dbReference>
<dbReference type="PROSITE" id="PS50109">
    <property type="entry name" value="HIS_KIN"/>
    <property type="match status" value="1"/>
</dbReference>
<sequence length="423" mass="47301">MIKELLLELFIIIFLIIFYQFLILIHVSSNWKCQIKLGLFCGLAMNSSMLFRAEVFADFSSEPILIPVIISLLYGGIVSLGIALLFFYTGRYIIGGSSPDAALIVIFIVVCVVSLARSGFMRWQPYQRLLIALGLVVMAEYISRMYQAALQSREGLLGAFTFSPNLALYLVAMTLIVLFMEMVIKSKQSQEQMLASEKMSAAGQLASAFAHELRSPLTVVRGYLQLALRGLEGEDKRFIHLSMSELNHAEYVIHDFLNFARPQVEKVEDVLICDVLAQIQESMSPLVVLHEVDLNMECEENLWIRADQLKVRQALSRIIENAIEAAGGGQVRIKGYRESEYICLSICDNGKGMSKKELEKLGTPFYSTKWKGTGLGLTVSFRIIQAIFGHWSYMSKKGKGTKTIVRLPPRPAAEAPCAESSIL</sequence>
<dbReference type="InterPro" id="IPR003661">
    <property type="entry name" value="HisK_dim/P_dom"/>
</dbReference>
<keyword evidence="4" id="KW-0808">Transferase</keyword>
<dbReference type="Pfam" id="PF00512">
    <property type="entry name" value="HisKA"/>
    <property type="match status" value="1"/>
</dbReference>
<dbReference type="PANTHER" id="PTHR43065:SF46">
    <property type="entry name" value="C4-DICARBOXYLATE TRANSPORT SENSOR PROTEIN DCTB"/>
    <property type="match status" value="1"/>
</dbReference>
<keyword evidence="7" id="KW-0067">ATP-binding</keyword>
<dbReference type="EMBL" id="JAELUP010000005">
    <property type="protein sequence ID" value="MBJ6360155.1"/>
    <property type="molecule type" value="Genomic_DNA"/>
</dbReference>
<keyword evidence="9" id="KW-0472">Membrane</keyword>
<reference evidence="11" key="1">
    <citation type="submission" date="2020-12" db="EMBL/GenBank/DDBJ databases">
        <authorList>
            <person name="Huq M.A."/>
        </authorList>
    </citation>
    <scope>NUCLEOTIDE SEQUENCE</scope>
    <source>
        <strain evidence="11">MAHUQ-46</strain>
    </source>
</reference>
<feature type="transmembrane region" description="Helical" evidence="9">
    <location>
        <begin position="65"/>
        <end position="89"/>
    </location>
</feature>
<dbReference type="SUPFAM" id="SSF47384">
    <property type="entry name" value="Homodimeric domain of signal transducing histidine kinase"/>
    <property type="match status" value="1"/>
</dbReference>
<evidence type="ECO:0000256" key="3">
    <source>
        <dbReference type="ARBA" id="ARBA00022553"/>
    </source>
</evidence>
<feature type="domain" description="Histidine kinase" evidence="10">
    <location>
        <begin position="208"/>
        <end position="411"/>
    </location>
</feature>
<feature type="transmembrane region" description="Helical" evidence="9">
    <location>
        <begin position="101"/>
        <end position="120"/>
    </location>
</feature>
<proteinExistence type="predicted"/>
<comment type="catalytic activity">
    <reaction evidence="1">
        <text>ATP + protein L-histidine = ADP + protein N-phospho-L-histidine.</text>
        <dbReference type="EC" id="2.7.13.3"/>
    </reaction>
</comment>
<comment type="caution">
    <text evidence="11">The sequence shown here is derived from an EMBL/GenBank/DDBJ whole genome shotgun (WGS) entry which is preliminary data.</text>
</comment>
<dbReference type="EC" id="2.7.13.3" evidence="2"/>
<keyword evidence="9" id="KW-1133">Transmembrane helix</keyword>
<evidence type="ECO:0000256" key="9">
    <source>
        <dbReference type="SAM" id="Phobius"/>
    </source>
</evidence>
<gene>
    <name evidence="11" type="ORF">JFN88_02315</name>
</gene>